<dbReference type="SUPFAM" id="SSF56112">
    <property type="entry name" value="Protein kinase-like (PK-like)"/>
    <property type="match status" value="1"/>
</dbReference>
<dbReference type="InterPro" id="IPR008271">
    <property type="entry name" value="Ser/Thr_kinase_AS"/>
</dbReference>
<keyword evidence="7 13" id="KW-0418">Kinase</keyword>
<dbReference type="Pfam" id="PF00564">
    <property type="entry name" value="PB1"/>
    <property type="match status" value="1"/>
</dbReference>
<dbReference type="InterPro" id="IPR050167">
    <property type="entry name" value="Ser_Thr_protein_kinase"/>
</dbReference>
<dbReference type="PROSITE" id="PS50011">
    <property type="entry name" value="PROTEIN_KINASE_DOM"/>
    <property type="match status" value="1"/>
</dbReference>
<dbReference type="Pfam" id="PF07714">
    <property type="entry name" value="PK_Tyr_Ser-Thr"/>
    <property type="match status" value="1"/>
</dbReference>
<comment type="subcellular location">
    <subcellularLocation>
        <location evidence="1">Cytoplasm</location>
    </subcellularLocation>
</comment>
<evidence type="ECO:0000256" key="6">
    <source>
        <dbReference type="ARBA" id="ARBA00022741"/>
    </source>
</evidence>
<protein>
    <submittedName>
        <fullName evidence="13">Serine/threonine-protein kinase EDR1</fullName>
    </submittedName>
</protein>
<dbReference type="GO" id="GO:0009734">
    <property type="term" value="P:auxin-activated signaling pathway"/>
    <property type="evidence" value="ECO:0007669"/>
    <property type="project" value="UniProtKB-KW"/>
</dbReference>
<evidence type="ECO:0000256" key="1">
    <source>
        <dbReference type="ARBA" id="ARBA00004496"/>
    </source>
</evidence>
<dbReference type="InterPro" id="IPR000270">
    <property type="entry name" value="PB1_dom"/>
</dbReference>
<dbReference type="FunFam" id="3.30.200.20:FF:000081">
    <property type="entry name" value="Octicosapeptide/phox/Bem1p domain kinase superfamily protein"/>
    <property type="match status" value="1"/>
</dbReference>
<evidence type="ECO:0000256" key="8">
    <source>
        <dbReference type="ARBA" id="ARBA00022840"/>
    </source>
</evidence>
<dbReference type="AlphaFoldDB" id="A0A6A1UUW4"/>
<dbReference type="PRINTS" id="PR00109">
    <property type="entry name" value="TYRKINASE"/>
</dbReference>
<dbReference type="CDD" id="cd06410">
    <property type="entry name" value="PB1_UP2"/>
    <property type="match status" value="1"/>
</dbReference>
<dbReference type="GO" id="GO:0005524">
    <property type="term" value="F:ATP binding"/>
    <property type="evidence" value="ECO:0007669"/>
    <property type="project" value="UniProtKB-UniRule"/>
</dbReference>
<dbReference type="Gene3D" id="3.10.20.90">
    <property type="entry name" value="Phosphatidylinositol 3-kinase Catalytic Subunit, Chain A, domain 1"/>
    <property type="match status" value="1"/>
</dbReference>
<keyword evidence="14" id="KW-1185">Reference proteome</keyword>
<dbReference type="PROSITE" id="PS00107">
    <property type="entry name" value="PROTEIN_KINASE_ATP"/>
    <property type="match status" value="1"/>
</dbReference>
<dbReference type="GO" id="GO:0010928">
    <property type="term" value="P:regulation of auxin mediated signaling pathway"/>
    <property type="evidence" value="ECO:0007669"/>
    <property type="project" value="UniProtKB-ARBA"/>
</dbReference>
<dbReference type="PANTHER" id="PTHR23257:SF703">
    <property type="entry name" value="KINASE SUPERFAMILY WITH OCTICOSAPEPTIDE_PHOX_BEM1P DOMAIN-CONTAINING PROTEIN"/>
    <property type="match status" value="1"/>
</dbReference>
<keyword evidence="2" id="KW-0963">Cytoplasm</keyword>
<accession>A0A6A1UUW4</accession>
<reference evidence="13 14" key="1">
    <citation type="journal article" date="2019" name="Plant Biotechnol. J.">
        <title>The red bayberry genome and genetic basis of sex determination.</title>
        <authorList>
            <person name="Jia H.M."/>
            <person name="Jia H.J."/>
            <person name="Cai Q.L."/>
            <person name="Wang Y."/>
            <person name="Zhao H.B."/>
            <person name="Yang W.F."/>
            <person name="Wang G.Y."/>
            <person name="Li Y.H."/>
            <person name="Zhan D.L."/>
            <person name="Shen Y.T."/>
            <person name="Niu Q.F."/>
            <person name="Chang L."/>
            <person name="Qiu J."/>
            <person name="Zhao L."/>
            <person name="Xie H.B."/>
            <person name="Fu W.Y."/>
            <person name="Jin J."/>
            <person name="Li X.W."/>
            <person name="Jiao Y."/>
            <person name="Zhou C.C."/>
            <person name="Tu T."/>
            <person name="Chai C.Y."/>
            <person name="Gao J.L."/>
            <person name="Fan L.J."/>
            <person name="van de Weg E."/>
            <person name="Wang J.Y."/>
            <person name="Gao Z.S."/>
        </authorList>
    </citation>
    <scope>NUCLEOTIDE SEQUENCE [LARGE SCALE GENOMIC DNA]</scope>
    <source>
        <tissue evidence="13">Leaves</tissue>
    </source>
</reference>
<keyword evidence="3" id="KW-0723">Serine/threonine-protein kinase</keyword>
<evidence type="ECO:0000313" key="13">
    <source>
        <dbReference type="EMBL" id="KAB1204209.1"/>
    </source>
</evidence>
<feature type="domain" description="Protein kinase" evidence="12">
    <location>
        <begin position="965"/>
        <end position="1231"/>
    </location>
</feature>
<keyword evidence="9" id="KW-0927">Auxin signaling pathway</keyword>
<dbReference type="PANTHER" id="PTHR23257">
    <property type="entry name" value="SERINE-THREONINE PROTEIN KINASE"/>
    <property type="match status" value="1"/>
</dbReference>
<dbReference type="InterPro" id="IPR011009">
    <property type="entry name" value="Kinase-like_dom_sf"/>
</dbReference>
<name>A0A6A1UUW4_9ROSI</name>
<feature type="binding site" evidence="10">
    <location>
        <position position="1002"/>
    </location>
    <ligand>
        <name>ATP</name>
        <dbReference type="ChEBI" id="CHEBI:30616"/>
    </ligand>
</feature>
<comment type="caution">
    <text evidence="13">The sequence shown here is derived from an EMBL/GenBank/DDBJ whole genome shotgun (WGS) entry which is preliminary data.</text>
</comment>
<dbReference type="Gene3D" id="1.10.510.10">
    <property type="entry name" value="Transferase(Phosphotransferase) domain 1"/>
    <property type="match status" value="1"/>
</dbReference>
<evidence type="ECO:0000256" key="5">
    <source>
        <dbReference type="ARBA" id="ARBA00022679"/>
    </source>
</evidence>
<dbReference type="GO" id="GO:0004674">
    <property type="term" value="F:protein serine/threonine kinase activity"/>
    <property type="evidence" value="ECO:0007669"/>
    <property type="project" value="UniProtKB-KW"/>
</dbReference>
<dbReference type="InterPro" id="IPR017441">
    <property type="entry name" value="Protein_kinase_ATP_BS"/>
</dbReference>
<dbReference type="CDD" id="cd13999">
    <property type="entry name" value="STKc_MAP3K-like"/>
    <property type="match status" value="1"/>
</dbReference>
<dbReference type="SMART" id="SM00220">
    <property type="entry name" value="S_TKc"/>
    <property type="match status" value="1"/>
</dbReference>
<dbReference type="SMART" id="SM00666">
    <property type="entry name" value="PB1"/>
    <property type="match status" value="1"/>
</dbReference>
<evidence type="ECO:0000256" key="10">
    <source>
        <dbReference type="PROSITE-ProRule" id="PRU10141"/>
    </source>
</evidence>
<evidence type="ECO:0000256" key="3">
    <source>
        <dbReference type="ARBA" id="ARBA00022527"/>
    </source>
</evidence>
<keyword evidence="5" id="KW-0808">Transferase</keyword>
<dbReference type="FunFam" id="3.10.20.90:FF:000058">
    <property type="entry name" value="Octicosapeptide/phox/Bem1p domain kinase superfamily protein"/>
    <property type="match status" value="1"/>
</dbReference>
<evidence type="ECO:0000256" key="7">
    <source>
        <dbReference type="ARBA" id="ARBA00022777"/>
    </source>
</evidence>
<evidence type="ECO:0000313" key="14">
    <source>
        <dbReference type="Proteomes" id="UP000516437"/>
    </source>
</evidence>
<dbReference type="OrthoDB" id="4062651at2759"/>
<proteinExistence type="predicted"/>
<feature type="region of interest" description="Disordered" evidence="11">
    <location>
        <begin position="1"/>
        <end position="40"/>
    </location>
</feature>
<evidence type="ECO:0000259" key="12">
    <source>
        <dbReference type="PROSITE" id="PS50011"/>
    </source>
</evidence>
<dbReference type="EMBL" id="RXIC02000026">
    <property type="protein sequence ID" value="KAB1204209.1"/>
    <property type="molecule type" value="Genomic_DNA"/>
</dbReference>
<feature type="compositionally biased region" description="Basic and acidic residues" evidence="11">
    <location>
        <begin position="23"/>
        <end position="35"/>
    </location>
</feature>
<gene>
    <name evidence="13" type="ORF">CJ030_MR8G028290</name>
</gene>
<dbReference type="FunFam" id="1.10.510.10:FF:000142">
    <property type="entry name" value="Octicosapeptide/phox/Bem1p domain kinase superfamily protein"/>
    <property type="match status" value="1"/>
</dbReference>
<dbReference type="InterPro" id="IPR001245">
    <property type="entry name" value="Ser-Thr/Tyr_kinase_cat_dom"/>
</dbReference>
<evidence type="ECO:0000256" key="2">
    <source>
        <dbReference type="ARBA" id="ARBA00022490"/>
    </source>
</evidence>
<dbReference type="GO" id="GO:0005737">
    <property type="term" value="C:cytoplasm"/>
    <property type="evidence" value="ECO:0007669"/>
    <property type="project" value="UniProtKB-SubCell"/>
</dbReference>
<dbReference type="Gene3D" id="3.30.200.20">
    <property type="entry name" value="Phosphorylase Kinase, domain 1"/>
    <property type="match status" value="1"/>
</dbReference>
<dbReference type="Proteomes" id="UP000516437">
    <property type="component" value="Chromosome 8"/>
</dbReference>
<dbReference type="PROSITE" id="PS00108">
    <property type="entry name" value="PROTEIN_KINASE_ST"/>
    <property type="match status" value="1"/>
</dbReference>
<sequence length="1238" mass="137286">MPRERSNQVVPRGTLPGTPVSHLGEEPQREREKAKPPLSLLAYGGPSSPPPFRIITILVIVLIPGCLIHSPSSFSLCTSPPLPVLLDHQVRTQKSLPRTFNQAQRGLNKLGSGSKIFSGISFLLGIQNSVWVFSKIRHPRYRFSLELVDSGIDCLICVQKIGRIRALWGGNLRGFSGSILPRPQDGKLRYVGGETRIVSVPRDITYEELMIRMRELYQGAVVLKYQQPDEDLDALVSVVNDDDVTNMMEEYDKLGSGDGFTRLRIFLFPHSDQDGSSPYVDGDERETERRYVDALNNLNDDPDFRKQQLPESPRMSPVEDVHVAEQFFNTISVESGLHSQRTEMPLPQYNTHHLTIPHVGSAPHQPHRYNEMEAPWSPAYYSPRHPGHHDPRQLGEFPSSPSSARYRMPFTELPEKGLDRMSEEYARQQVNHQPMHEHQPQYSENVVWVPTGARSGDKSGFTGNLFHGPSVLEGNSVCEHCRMTFHRNPPHLEQPHMGNGLSQVITPCAECPQNRDTLMLNADAKMHHGVYPNEHTNDHRSVYNDIQNHERGWILQHQLNARVDEGRLHVSGAGRLTDHYVVDGPAMNFPLGHGNIADNHHVSANYAHHRGGPDLGNEVLHDPALASVPHIRIPPPEERGVRYGNLPHAYGGDNLYPMSHGHVPGHALWINSPTHVSTTCEASSLPQQVNGAVSPVLLRREGSPRLCVGVDSQIPQVESSQKILGFDGTAMPEYSYGRTLKLNQNASCQENNHSSRTQTDMVNFAVPLDPMPLLNSTSTLVHDKLVSSAAPGCSPELKSEGKSIFGEEKGVNQAEKVENSDLQTISAPEPKQIADKNCEETSLRSTNSIYLKPAEECSYVLKPGEVDLSAPEGPKVSVDHLSLLPELIASVKRAALEGPEEVKARVEGCADLQGASGNDIESANAHGDPELDCDNDNLFNANIEPTKAEAEAIDRGLQTIKNADLEEIRELGSGTYGAVYHGKWKGSDVAIKRIKASCFAGKPSERARLIADFWKEALILSSLHHPNVVSFYGIVRDGPDGSLATVTEFMVNGSLKQFLQKKDRTIDRRKRLIIAMDAAFGMEYLHGKNIVHFDLKCENLLVNMRDPQRPVCKIGDLGLSKVKQHTLVSGGIRGTLPWMAPELLSTKCHMVTEKIDVYSFGIVMWEVLTGDEPYADMHCASIIGGIVNNALRPQIPTWCDPEWKSLMESCWASDPAARPSFSEISQKLRNMAAAMNVR</sequence>
<keyword evidence="6 10" id="KW-0547">Nucleotide-binding</keyword>
<evidence type="ECO:0000256" key="11">
    <source>
        <dbReference type="SAM" id="MobiDB-lite"/>
    </source>
</evidence>
<dbReference type="InterPro" id="IPR000719">
    <property type="entry name" value="Prot_kinase_dom"/>
</dbReference>
<keyword evidence="8 10" id="KW-0067">ATP-binding</keyword>
<organism evidence="13 14">
    <name type="scientific">Morella rubra</name>
    <name type="common">Chinese bayberry</name>
    <dbReference type="NCBI Taxonomy" id="262757"/>
    <lineage>
        <taxon>Eukaryota</taxon>
        <taxon>Viridiplantae</taxon>
        <taxon>Streptophyta</taxon>
        <taxon>Embryophyta</taxon>
        <taxon>Tracheophyta</taxon>
        <taxon>Spermatophyta</taxon>
        <taxon>Magnoliopsida</taxon>
        <taxon>eudicotyledons</taxon>
        <taxon>Gunneridae</taxon>
        <taxon>Pentapetalae</taxon>
        <taxon>rosids</taxon>
        <taxon>fabids</taxon>
        <taxon>Fagales</taxon>
        <taxon>Myricaceae</taxon>
        <taxon>Morella</taxon>
    </lineage>
</organism>
<dbReference type="SUPFAM" id="SSF54277">
    <property type="entry name" value="CAD &amp; PB1 domains"/>
    <property type="match status" value="1"/>
</dbReference>
<evidence type="ECO:0000256" key="4">
    <source>
        <dbReference type="ARBA" id="ARBA00022553"/>
    </source>
</evidence>
<evidence type="ECO:0000256" key="9">
    <source>
        <dbReference type="ARBA" id="ARBA00023294"/>
    </source>
</evidence>
<keyword evidence="4" id="KW-0597">Phosphoprotein</keyword>